<keyword evidence="3 6" id="KW-0863">Zinc-finger</keyword>
<evidence type="ECO:0000256" key="2">
    <source>
        <dbReference type="ARBA" id="ARBA00022723"/>
    </source>
</evidence>
<keyword evidence="9" id="KW-1185">Reference proteome</keyword>
<evidence type="ECO:0000313" key="8">
    <source>
        <dbReference type="EMBL" id="KAK0173139.1"/>
    </source>
</evidence>
<accession>A0AA39KTG2</accession>
<dbReference type="Pfam" id="PF13613">
    <property type="entry name" value="HTH_Tnp_4"/>
    <property type="match status" value="1"/>
</dbReference>
<evidence type="ECO:0000256" key="1">
    <source>
        <dbReference type="ARBA" id="ARBA00001968"/>
    </source>
</evidence>
<dbReference type="SMART" id="SM00980">
    <property type="entry name" value="THAP"/>
    <property type="match status" value="1"/>
</dbReference>
<feature type="domain" description="THAP-type" evidence="7">
    <location>
        <begin position="1"/>
        <end position="84"/>
    </location>
</feature>
<dbReference type="SUPFAM" id="SSF57716">
    <property type="entry name" value="Glucocorticoid receptor-like (DNA-binding domain)"/>
    <property type="match status" value="1"/>
</dbReference>
<dbReference type="GO" id="GO:0003677">
    <property type="term" value="F:DNA binding"/>
    <property type="evidence" value="ECO:0007669"/>
    <property type="project" value="UniProtKB-UniRule"/>
</dbReference>
<dbReference type="GO" id="GO:0008270">
    <property type="term" value="F:zinc ion binding"/>
    <property type="evidence" value="ECO:0007669"/>
    <property type="project" value="UniProtKB-KW"/>
</dbReference>
<evidence type="ECO:0000313" key="9">
    <source>
        <dbReference type="Proteomes" id="UP001168990"/>
    </source>
</evidence>
<evidence type="ECO:0000256" key="6">
    <source>
        <dbReference type="PROSITE-ProRule" id="PRU00309"/>
    </source>
</evidence>
<name>A0AA39KTG2_9HYME</name>
<dbReference type="AlphaFoldDB" id="A0AA39KTG2"/>
<protein>
    <recommendedName>
        <fullName evidence="7">THAP-type domain-containing protein</fullName>
    </recommendedName>
</protein>
<gene>
    <name evidence="8" type="ORF">PV328_006381</name>
</gene>
<dbReference type="EMBL" id="JAQQBS010000002">
    <property type="protein sequence ID" value="KAK0173139.1"/>
    <property type="molecule type" value="Genomic_DNA"/>
</dbReference>
<dbReference type="PROSITE" id="PS50950">
    <property type="entry name" value="ZF_THAP"/>
    <property type="match status" value="1"/>
</dbReference>
<dbReference type="PANTHER" id="PTHR23080:SF143">
    <property type="entry name" value="SI:DKEY-56D12.4"/>
    <property type="match status" value="1"/>
</dbReference>
<dbReference type="InterPro" id="IPR027806">
    <property type="entry name" value="HARBI1_dom"/>
</dbReference>
<reference evidence="8" key="1">
    <citation type="journal article" date="2023" name="bioRxiv">
        <title>Scaffold-level genome assemblies of two parasitoid biocontrol wasps reveal the parthenogenesis mechanism and an associated novel virus.</title>
        <authorList>
            <person name="Inwood S."/>
            <person name="Skelly J."/>
            <person name="Guhlin J."/>
            <person name="Harrop T."/>
            <person name="Goldson S."/>
            <person name="Dearden P."/>
        </authorList>
    </citation>
    <scope>NUCLEOTIDE SEQUENCE</scope>
    <source>
        <strain evidence="8">Irish</strain>
        <tissue evidence="8">Whole body</tissue>
    </source>
</reference>
<keyword evidence="2" id="KW-0479">Metal-binding</keyword>
<evidence type="ECO:0000256" key="5">
    <source>
        <dbReference type="ARBA" id="ARBA00023125"/>
    </source>
</evidence>
<dbReference type="InterPro" id="IPR027805">
    <property type="entry name" value="Transposase_HTH_dom"/>
</dbReference>
<dbReference type="InterPro" id="IPR006612">
    <property type="entry name" value="THAP_Znf"/>
</dbReference>
<dbReference type="PANTHER" id="PTHR23080">
    <property type="entry name" value="THAP DOMAIN PROTEIN"/>
    <property type="match status" value="1"/>
</dbReference>
<dbReference type="Pfam" id="PF13359">
    <property type="entry name" value="DDE_Tnp_4"/>
    <property type="match status" value="1"/>
</dbReference>
<sequence>MGFRKCCILHCSNTTKNSPYQFYHFPRAQHKLIQRAKWIDAVRKQNAYNSDWKPKGTDVICSAHFIGNKKGEEVLSPSYIPTKFSFDKNKFLDEDAIISRHRRFLKRKLQDKTFVRSVKTDDSTPASKMLQSTSDSTFIDQDNADYNNYEILTVKSNQDQGCQVDFFAQCHEFDKVFTCNRYIYGHNTCDAEIQTEIKIPTSKIIVTNPKRFKNQCSGTPHKTLVDVAVGPDSSTEIKSSHGITFQGCITKDEQFNDLTGVTFDHFEFLLKKLNMSENARVSKKQRLFIFLFKMKTGLTFSALSAMFSIHRTTVSRIFHSILTILVNATQDLVSWPHRLAVQATMPNCFKPQLSDTRVIIDCTEFRTEVPSVVKDRISCYSHHGKSFTAKVLIGITPGGFICFKSLAASGGKSDSQLTIESGLIDLLEDGDVVLADEVFPDVKTTLDSKGKKVSLVMLPLLENNKKFDKDETEATFTITKVRIHVVRIMQRLRTYQILNKIPENLFNHIDHIIHMCCVLVNLQSPIF</sequence>
<comment type="caution">
    <text evidence="8">The sequence shown here is derived from an EMBL/GenBank/DDBJ whole genome shotgun (WGS) entry which is preliminary data.</text>
</comment>
<proteinExistence type="predicted"/>
<dbReference type="Pfam" id="PF05485">
    <property type="entry name" value="THAP"/>
    <property type="match status" value="1"/>
</dbReference>
<dbReference type="Proteomes" id="UP001168990">
    <property type="component" value="Unassembled WGS sequence"/>
</dbReference>
<evidence type="ECO:0000259" key="7">
    <source>
        <dbReference type="PROSITE" id="PS50950"/>
    </source>
</evidence>
<keyword evidence="4" id="KW-0862">Zinc</keyword>
<reference evidence="8" key="2">
    <citation type="submission" date="2023-03" db="EMBL/GenBank/DDBJ databases">
        <authorList>
            <person name="Inwood S.N."/>
            <person name="Skelly J.G."/>
            <person name="Guhlin J."/>
            <person name="Harrop T.W.R."/>
            <person name="Goldson S.G."/>
            <person name="Dearden P.K."/>
        </authorList>
    </citation>
    <scope>NUCLEOTIDE SEQUENCE</scope>
    <source>
        <strain evidence="8">Irish</strain>
        <tissue evidence="8">Whole body</tissue>
    </source>
</reference>
<organism evidence="8 9">
    <name type="scientific">Microctonus aethiopoides</name>
    <dbReference type="NCBI Taxonomy" id="144406"/>
    <lineage>
        <taxon>Eukaryota</taxon>
        <taxon>Metazoa</taxon>
        <taxon>Ecdysozoa</taxon>
        <taxon>Arthropoda</taxon>
        <taxon>Hexapoda</taxon>
        <taxon>Insecta</taxon>
        <taxon>Pterygota</taxon>
        <taxon>Neoptera</taxon>
        <taxon>Endopterygota</taxon>
        <taxon>Hymenoptera</taxon>
        <taxon>Apocrita</taxon>
        <taxon>Ichneumonoidea</taxon>
        <taxon>Braconidae</taxon>
        <taxon>Euphorinae</taxon>
        <taxon>Microctonus</taxon>
    </lineage>
</organism>
<evidence type="ECO:0000256" key="4">
    <source>
        <dbReference type="ARBA" id="ARBA00022833"/>
    </source>
</evidence>
<evidence type="ECO:0000256" key="3">
    <source>
        <dbReference type="ARBA" id="ARBA00022771"/>
    </source>
</evidence>
<comment type="cofactor">
    <cofactor evidence="1">
        <name>a divalent metal cation</name>
        <dbReference type="ChEBI" id="CHEBI:60240"/>
    </cofactor>
</comment>
<keyword evidence="5 6" id="KW-0238">DNA-binding</keyword>